<evidence type="ECO:0000313" key="9">
    <source>
        <dbReference type="Proteomes" id="UP000015102"/>
    </source>
</evidence>
<keyword evidence="6" id="KW-0812">Transmembrane</keyword>
<keyword evidence="9" id="KW-1185">Reference proteome</keyword>
<dbReference type="PROSITE" id="PS01186">
    <property type="entry name" value="EGF_2"/>
    <property type="match status" value="1"/>
</dbReference>
<dbReference type="InterPro" id="IPR052235">
    <property type="entry name" value="Nephronectin_domain"/>
</dbReference>
<keyword evidence="1 5" id="KW-0245">EGF-like domain</keyword>
<keyword evidence="3" id="KW-0677">Repeat</keyword>
<evidence type="ECO:0000256" key="3">
    <source>
        <dbReference type="ARBA" id="ARBA00022737"/>
    </source>
</evidence>
<dbReference type="PANTHER" id="PTHR24050:SF28">
    <property type="entry name" value="UROMODULIN-LIKE"/>
    <property type="match status" value="1"/>
</dbReference>
<comment type="caution">
    <text evidence="5">Lacks conserved residue(s) required for the propagation of feature annotation.</text>
</comment>
<evidence type="ECO:0000256" key="2">
    <source>
        <dbReference type="ARBA" id="ARBA00022729"/>
    </source>
</evidence>
<dbReference type="FunFam" id="2.10.25.10:FF:000417">
    <property type="entry name" value="neural-cadherin isoform X1"/>
    <property type="match status" value="1"/>
</dbReference>
<dbReference type="SMART" id="SM00179">
    <property type="entry name" value="EGF_CA"/>
    <property type="match status" value="2"/>
</dbReference>
<keyword evidence="6" id="KW-0472">Membrane</keyword>
<dbReference type="EMBL" id="CAQQ02394494">
    <property type="status" value="NOT_ANNOTATED_CDS"/>
    <property type="molecule type" value="Genomic_DNA"/>
</dbReference>
<dbReference type="AlphaFoldDB" id="T1GVQ8"/>
<feature type="disulfide bond" evidence="5">
    <location>
        <begin position="106"/>
        <end position="115"/>
    </location>
</feature>
<evidence type="ECO:0000256" key="1">
    <source>
        <dbReference type="ARBA" id="ARBA00022536"/>
    </source>
</evidence>
<dbReference type="HOGENOM" id="CLU_1273517_0_0_1"/>
<evidence type="ECO:0000313" key="8">
    <source>
        <dbReference type="EnsemblMetazoa" id="MESCA007874-PA"/>
    </source>
</evidence>
<organism evidence="8 9">
    <name type="scientific">Megaselia scalaris</name>
    <name type="common">Humpbacked fly</name>
    <name type="synonym">Phora scalaris</name>
    <dbReference type="NCBI Taxonomy" id="36166"/>
    <lineage>
        <taxon>Eukaryota</taxon>
        <taxon>Metazoa</taxon>
        <taxon>Ecdysozoa</taxon>
        <taxon>Arthropoda</taxon>
        <taxon>Hexapoda</taxon>
        <taxon>Insecta</taxon>
        <taxon>Pterygota</taxon>
        <taxon>Neoptera</taxon>
        <taxon>Endopterygota</taxon>
        <taxon>Diptera</taxon>
        <taxon>Brachycera</taxon>
        <taxon>Muscomorpha</taxon>
        <taxon>Platypezoidea</taxon>
        <taxon>Phoridae</taxon>
        <taxon>Megaseliini</taxon>
        <taxon>Megaselia</taxon>
    </lineage>
</organism>
<dbReference type="InterPro" id="IPR000742">
    <property type="entry name" value="EGF"/>
</dbReference>
<dbReference type="EMBL" id="CAQQ02394493">
    <property type="status" value="NOT_ANNOTATED_CDS"/>
    <property type="molecule type" value="Genomic_DNA"/>
</dbReference>
<keyword evidence="4 5" id="KW-1015">Disulfide bond</keyword>
<dbReference type="SUPFAM" id="SSF57196">
    <property type="entry name" value="EGF/Laminin"/>
    <property type="match status" value="2"/>
</dbReference>
<protein>
    <recommendedName>
        <fullName evidence="7">EGF-like domain-containing protein</fullName>
    </recommendedName>
</protein>
<keyword evidence="6" id="KW-1133">Transmembrane helix</keyword>
<dbReference type="Proteomes" id="UP000015102">
    <property type="component" value="Unassembled WGS sequence"/>
</dbReference>
<dbReference type="STRING" id="36166.T1GVQ8"/>
<dbReference type="PANTHER" id="PTHR24050">
    <property type="entry name" value="PA14 DOMAIN-CONTAINING PROTEIN"/>
    <property type="match status" value="1"/>
</dbReference>
<dbReference type="SMART" id="SM00181">
    <property type="entry name" value="EGF"/>
    <property type="match status" value="2"/>
</dbReference>
<accession>T1GVQ8</accession>
<reference evidence="9" key="1">
    <citation type="submission" date="2013-02" db="EMBL/GenBank/DDBJ databases">
        <authorList>
            <person name="Hughes D."/>
        </authorList>
    </citation>
    <scope>NUCLEOTIDE SEQUENCE</scope>
    <source>
        <strain>Durham</strain>
        <strain evidence="9">NC isolate 2 -- Noor lab</strain>
    </source>
</reference>
<dbReference type="InterPro" id="IPR001881">
    <property type="entry name" value="EGF-like_Ca-bd_dom"/>
</dbReference>
<reference evidence="8" key="2">
    <citation type="submission" date="2015-06" db="UniProtKB">
        <authorList>
            <consortium name="EnsemblMetazoa"/>
        </authorList>
    </citation>
    <scope>IDENTIFICATION</scope>
</reference>
<feature type="transmembrane region" description="Helical" evidence="6">
    <location>
        <begin position="127"/>
        <end position="145"/>
    </location>
</feature>
<feature type="disulfide bond" evidence="5">
    <location>
        <begin position="87"/>
        <end position="104"/>
    </location>
</feature>
<dbReference type="PROSITE" id="PS50026">
    <property type="entry name" value="EGF_3"/>
    <property type="match status" value="1"/>
</dbReference>
<evidence type="ECO:0000259" key="7">
    <source>
        <dbReference type="PROSITE" id="PS50026"/>
    </source>
</evidence>
<proteinExistence type="predicted"/>
<dbReference type="EnsemblMetazoa" id="MESCA007874-RA">
    <property type="protein sequence ID" value="MESCA007874-PA"/>
    <property type="gene ID" value="MESCA007874"/>
</dbReference>
<evidence type="ECO:0000256" key="5">
    <source>
        <dbReference type="PROSITE-ProRule" id="PRU00076"/>
    </source>
</evidence>
<dbReference type="Gene3D" id="2.10.25.10">
    <property type="entry name" value="Laminin"/>
    <property type="match status" value="2"/>
</dbReference>
<name>T1GVQ8_MEGSC</name>
<evidence type="ECO:0000256" key="4">
    <source>
        <dbReference type="ARBA" id="ARBA00023157"/>
    </source>
</evidence>
<evidence type="ECO:0000256" key="6">
    <source>
        <dbReference type="SAM" id="Phobius"/>
    </source>
</evidence>
<feature type="domain" description="EGF-like" evidence="7">
    <location>
        <begin position="77"/>
        <end position="116"/>
    </location>
</feature>
<dbReference type="GO" id="GO:0005509">
    <property type="term" value="F:calcium ion binding"/>
    <property type="evidence" value="ECO:0007669"/>
    <property type="project" value="InterPro"/>
</dbReference>
<dbReference type="PROSITE" id="PS00022">
    <property type="entry name" value="EGF_1"/>
    <property type="match status" value="1"/>
</dbReference>
<dbReference type="Pfam" id="PF00008">
    <property type="entry name" value="EGF"/>
    <property type="match status" value="1"/>
</dbReference>
<sequence length="217" mass="24686">MKRRLQGKHLPLPPTMNGTQWGQATMGKNILKGCISNNMCLNVVCPDPFECNNIWMGYECSCGDGRIKSPDGRRCLDRNECLEDKPCMNGGTCINLEPRRRYRCICPDGFWGENCEILQEEQTNSKIYYSSLAAILVITVLLIVSDGSVNWIPDENDFCGYIYIYRVWMFSDAILMNFNSDASLWEISFLRNRTVGNAGNGNNEKSIELERLQLQNA</sequence>
<keyword evidence="2" id="KW-0732">Signal</keyword>
<dbReference type="CDD" id="cd00054">
    <property type="entry name" value="EGF_CA"/>
    <property type="match status" value="1"/>
</dbReference>